<proteinExistence type="predicted"/>
<dbReference type="HOGENOM" id="CLU_031285_12_0_9"/>
<feature type="chain" id="PRO_5039382266" evidence="6">
    <location>
        <begin position="24"/>
        <end position="435"/>
    </location>
</feature>
<dbReference type="RefSeq" id="WP_015394930.1">
    <property type="nucleotide sequence ID" value="NC_020291.1"/>
</dbReference>
<dbReference type="SUPFAM" id="SSF53850">
    <property type="entry name" value="Periplasmic binding protein-like II"/>
    <property type="match status" value="1"/>
</dbReference>
<dbReference type="STRING" id="36745.CLSAP_46360"/>
<dbReference type="Gene3D" id="3.40.190.10">
    <property type="entry name" value="Periplasmic binding protein-like II"/>
    <property type="match status" value="2"/>
</dbReference>
<feature type="signal peptide" evidence="6">
    <location>
        <begin position="1"/>
        <end position="23"/>
    </location>
</feature>
<evidence type="ECO:0000313" key="7">
    <source>
        <dbReference type="EMBL" id="AGF58621.1"/>
    </source>
</evidence>
<keyword evidence="2 6" id="KW-0732">Signal</keyword>
<name>M1MVF5_9CLOT</name>
<evidence type="ECO:0000256" key="5">
    <source>
        <dbReference type="ARBA" id="ARBA00023288"/>
    </source>
</evidence>
<keyword evidence="1" id="KW-1003">Cell membrane</keyword>
<evidence type="ECO:0000256" key="1">
    <source>
        <dbReference type="ARBA" id="ARBA00022475"/>
    </source>
</evidence>
<evidence type="ECO:0000256" key="3">
    <source>
        <dbReference type="ARBA" id="ARBA00023136"/>
    </source>
</evidence>
<reference evidence="7 8" key="1">
    <citation type="submission" date="2013-02" db="EMBL/GenBank/DDBJ databases">
        <title>Genome sequence of Clostridium saccharoperbutylacetonicum N1-4(HMT).</title>
        <authorList>
            <person name="Poehlein A."/>
            <person name="Daniel R."/>
        </authorList>
    </citation>
    <scope>NUCLEOTIDE SEQUENCE [LARGE SCALE GENOMIC DNA]</scope>
    <source>
        <strain evidence="8">N1-4(HMT)</strain>
    </source>
</reference>
<dbReference type="PROSITE" id="PS51257">
    <property type="entry name" value="PROKAR_LIPOPROTEIN"/>
    <property type="match status" value="1"/>
</dbReference>
<protein>
    <submittedName>
        <fullName evidence="7">Carbohydrate ABC transporter substrate-binding protein, CUT1 family</fullName>
    </submittedName>
</protein>
<dbReference type="Proteomes" id="UP000011728">
    <property type="component" value="Chromosome"/>
</dbReference>
<gene>
    <name evidence="7" type="ORF">Cspa_c48680</name>
</gene>
<evidence type="ECO:0000256" key="2">
    <source>
        <dbReference type="ARBA" id="ARBA00022729"/>
    </source>
</evidence>
<evidence type="ECO:0000256" key="6">
    <source>
        <dbReference type="SAM" id="SignalP"/>
    </source>
</evidence>
<accession>M1MVF5</accession>
<keyword evidence="8" id="KW-1185">Reference proteome</keyword>
<keyword evidence="4" id="KW-0564">Palmitate</keyword>
<dbReference type="OrthoDB" id="41208at2"/>
<dbReference type="AlphaFoldDB" id="M1MVF5"/>
<dbReference type="KEGG" id="csr:Cspa_c48680"/>
<keyword evidence="3" id="KW-0472">Membrane</keyword>
<evidence type="ECO:0000256" key="4">
    <source>
        <dbReference type="ARBA" id="ARBA00023139"/>
    </source>
</evidence>
<dbReference type="eggNOG" id="COG1653">
    <property type="taxonomic scope" value="Bacteria"/>
</dbReference>
<dbReference type="PANTHER" id="PTHR43649:SF33">
    <property type="entry name" value="POLYGALACTURONAN_RHAMNOGALACTURONAN-BINDING PROTEIN YTCQ"/>
    <property type="match status" value="1"/>
</dbReference>
<keyword evidence="5" id="KW-0449">Lipoprotein</keyword>
<dbReference type="InterPro" id="IPR006059">
    <property type="entry name" value="SBP"/>
</dbReference>
<sequence length="435" mass="47667">MKNVLKKLATISMSLLLVTSAVGCGSSSSGDSKSANASGDSKQVTLKLWHVWAADSESNRKPFLKVLDDFQKENPNIKLDIDETEAKAYDTKIKTAAAGDELPDVFYSQAGGSVKGYVDAGKILPIDDYLNDGTKDRLLPGVLSNMTFDGKVYGLPYTQATAVFFVNKELFDQNGIKIPETYNELVTAVKAFRAKGITPMTVGAKDEWPTTQYFDIMSIRDAGAKVVNDALEKKGSYEDPGFIDAAAKFQELVKLQAFNDGALGVTRDESEIGFYEGKIPMYVNGSWTVGNIDKDGSKIKGKVLALKFPTIEGGKGDINDFTGGAAEGFFVSAKTQHKEEAVKLQKYITEHHSKEAYLAGAGIPTWKMDVDESKIDPLNLQIAKNLKEAKTTTLWFNSKLSTKDGDDYQKELTQLFSLQVTPEQFAKDMQKMNAK</sequence>
<evidence type="ECO:0000313" key="8">
    <source>
        <dbReference type="Proteomes" id="UP000011728"/>
    </source>
</evidence>
<dbReference type="PATRIC" id="fig|931276.5.peg.4910"/>
<dbReference type="PANTHER" id="PTHR43649">
    <property type="entry name" value="ARABINOSE-BINDING PROTEIN-RELATED"/>
    <property type="match status" value="1"/>
</dbReference>
<organism evidence="7 8">
    <name type="scientific">Clostridium saccharoperbutylacetonicum N1-4(HMT)</name>
    <dbReference type="NCBI Taxonomy" id="931276"/>
    <lineage>
        <taxon>Bacteria</taxon>
        <taxon>Bacillati</taxon>
        <taxon>Bacillota</taxon>
        <taxon>Clostridia</taxon>
        <taxon>Eubacteriales</taxon>
        <taxon>Clostridiaceae</taxon>
        <taxon>Clostridium</taxon>
    </lineage>
</organism>
<dbReference type="InterPro" id="IPR050490">
    <property type="entry name" value="Bact_solute-bd_prot1"/>
</dbReference>
<dbReference type="Pfam" id="PF01547">
    <property type="entry name" value="SBP_bac_1"/>
    <property type="match status" value="1"/>
</dbReference>
<dbReference type="EMBL" id="CP004121">
    <property type="protein sequence ID" value="AGF58621.1"/>
    <property type="molecule type" value="Genomic_DNA"/>
</dbReference>